<evidence type="ECO:0000259" key="10">
    <source>
        <dbReference type="Pfam" id="PF13705"/>
    </source>
</evidence>
<evidence type="ECO:0000256" key="4">
    <source>
        <dbReference type="ARBA" id="ARBA00022771"/>
    </source>
</evidence>
<keyword evidence="5" id="KW-0862">Zinc</keyword>
<dbReference type="OMA" id="NIWRRIL"/>
<keyword evidence="12" id="KW-1185">Reference proteome</keyword>
<evidence type="ECO:0000313" key="11">
    <source>
        <dbReference type="Ensembl" id="ENSVKKP00000028275.1"/>
    </source>
</evidence>
<dbReference type="GO" id="GO:0036503">
    <property type="term" value="P:ERAD pathway"/>
    <property type="evidence" value="ECO:0007669"/>
    <property type="project" value="TreeGrafter"/>
</dbReference>
<evidence type="ECO:0000256" key="1">
    <source>
        <dbReference type="ARBA" id="ARBA00004141"/>
    </source>
</evidence>
<evidence type="ECO:0000256" key="7">
    <source>
        <dbReference type="ARBA" id="ARBA00023136"/>
    </source>
</evidence>
<dbReference type="GO" id="GO:0043161">
    <property type="term" value="P:proteasome-mediated ubiquitin-dependent protein catabolic process"/>
    <property type="evidence" value="ECO:0007669"/>
    <property type="project" value="TreeGrafter"/>
</dbReference>
<keyword evidence="9" id="KW-0732">Signal</keyword>
<dbReference type="InterPro" id="IPR050731">
    <property type="entry name" value="HRD1_E3_ubiq-ligases"/>
</dbReference>
<feature type="transmembrane region" description="Helical" evidence="8">
    <location>
        <begin position="342"/>
        <end position="361"/>
    </location>
</feature>
<protein>
    <recommendedName>
        <fullName evidence="10">TRC8-like N-terminal domain-containing protein</fullName>
    </recommendedName>
</protein>
<name>A0A8D2Q9A8_VARKO</name>
<evidence type="ECO:0000256" key="3">
    <source>
        <dbReference type="ARBA" id="ARBA00022723"/>
    </source>
</evidence>
<keyword evidence="2 8" id="KW-0812">Transmembrane</keyword>
<evidence type="ECO:0000256" key="5">
    <source>
        <dbReference type="ARBA" id="ARBA00022833"/>
    </source>
</evidence>
<dbReference type="PANTHER" id="PTHR22763">
    <property type="entry name" value="RING ZINC FINGER PROTEIN"/>
    <property type="match status" value="1"/>
</dbReference>
<dbReference type="GO" id="GO:0008270">
    <property type="term" value="F:zinc ion binding"/>
    <property type="evidence" value="ECO:0007669"/>
    <property type="project" value="UniProtKB-KW"/>
</dbReference>
<feature type="transmembrane region" description="Helical" evidence="8">
    <location>
        <begin position="32"/>
        <end position="62"/>
    </location>
</feature>
<feature type="signal peptide" evidence="9">
    <location>
        <begin position="1"/>
        <end position="18"/>
    </location>
</feature>
<evidence type="ECO:0000256" key="2">
    <source>
        <dbReference type="ARBA" id="ARBA00022692"/>
    </source>
</evidence>
<dbReference type="GO" id="GO:0061630">
    <property type="term" value="F:ubiquitin protein ligase activity"/>
    <property type="evidence" value="ECO:0007669"/>
    <property type="project" value="TreeGrafter"/>
</dbReference>
<comment type="subcellular location">
    <subcellularLocation>
        <location evidence="1">Membrane</location>
        <topology evidence="1">Multi-pass membrane protein</topology>
    </subcellularLocation>
</comment>
<evidence type="ECO:0000256" key="6">
    <source>
        <dbReference type="ARBA" id="ARBA00022989"/>
    </source>
</evidence>
<keyword evidence="3" id="KW-0479">Metal-binding</keyword>
<feature type="chain" id="PRO_5034217254" description="TRC8-like N-terminal domain-containing protein" evidence="9">
    <location>
        <begin position="19"/>
        <end position="402"/>
    </location>
</feature>
<accession>A0A8D2Q9A8</accession>
<feature type="transmembrane region" description="Helical" evidence="8">
    <location>
        <begin position="271"/>
        <end position="296"/>
    </location>
</feature>
<dbReference type="PANTHER" id="PTHR22763:SF164">
    <property type="entry name" value="RING FINGER PROTEIN 145-LIKE"/>
    <property type="match status" value="1"/>
</dbReference>
<keyword evidence="7 8" id="KW-0472">Membrane</keyword>
<dbReference type="GO" id="GO:0012505">
    <property type="term" value="C:endomembrane system"/>
    <property type="evidence" value="ECO:0007669"/>
    <property type="project" value="TreeGrafter"/>
</dbReference>
<dbReference type="GO" id="GO:0016020">
    <property type="term" value="C:membrane"/>
    <property type="evidence" value="ECO:0007669"/>
    <property type="project" value="UniProtKB-SubCell"/>
</dbReference>
<evidence type="ECO:0000256" key="8">
    <source>
        <dbReference type="SAM" id="Phobius"/>
    </source>
</evidence>
<dbReference type="Pfam" id="PF13705">
    <property type="entry name" value="TRC8_N"/>
    <property type="match status" value="1"/>
</dbReference>
<keyword evidence="4" id="KW-0863">Zinc-finger</keyword>
<proteinExistence type="predicted"/>
<organism evidence="11 12">
    <name type="scientific">Varanus komodoensis</name>
    <name type="common">Komodo dragon</name>
    <dbReference type="NCBI Taxonomy" id="61221"/>
    <lineage>
        <taxon>Eukaryota</taxon>
        <taxon>Metazoa</taxon>
        <taxon>Chordata</taxon>
        <taxon>Craniata</taxon>
        <taxon>Vertebrata</taxon>
        <taxon>Euteleostomi</taxon>
        <taxon>Lepidosauria</taxon>
        <taxon>Squamata</taxon>
        <taxon>Bifurcata</taxon>
        <taxon>Unidentata</taxon>
        <taxon>Episquamata</taxon>
        <taxon>Toxicofera</taxon>
        <taxon>Anguimorpha</taxon>
        <taxon>Paleoanguimorpha</taxon>
        <taxon>Varanoidea</taxon>
        <taxon>Varanidae</taxon>
        <taxon>Varanus</taxon>
    </lineage>
</organism>
<dbReference type="AlphaFoldDB" id="A0A8D2Q9A8"/>
<evidence type="ECO:0000256" key="9">
    <source>
        <dbReference type="SAM" id="SignalP"/>
    </source>
</evidence>
<reference evidence="11" key="2">
    <citation type="submission" date="2025-09" db="UniProtKB">
        <authorList>
            <consortium name="Ensembl"/>
        </authorList>
    </citation>
    <scope>IDENTIFICATION</scope>
</reference>
<feature type="domain" description="TRC8-like N-terminal" evidence="10">
    <location>
        <begin position="5"/>
        <end position="367"/>
    </location>
</feature>
<dbReference type="Ensembl" id="ENSVKKT00000028952.1">
    <property type="protein sequence ID" value="ENSVKKP00000028275.1"/>
    <property type="gene ID" value="ENSVKKG00000018305.1"/>
</dbReference>
<keyword evidence="6 8" id="KW-1133">Transmembrane helix</keyword>
<feature type="transmembrane region" description="Helical" evidence="8">
    <location>
        <begin position="243"/>
        <end position="265"/>
    </location>
</feature>
<dbReference type="InterPro" id="IPR025754">
    <property type="entry name" value="TRC8_N_dom"/>
</dbReference>
<dbReference type="Proteomes" id="UP000694545">
    <property type="component" value="Unplaced"/>
</dbReference>
<evidence type="ECO:0000313" key="12">
    <source>
        <dbReference type="Proteomes" id="UP000694545"/>
    </source>
</evidence>
<sequence length="402" mass="44397">MKTRRMWLFCAPLLPLVARLCCLPLGVLPAVSVLAAFLSAVVVLYVALSSLPGLLALASAAWQEISQALEVSRLVTLGTTLWSQLAVPLLFLLFWLTLFTAQMGSFVFSRKRLLLAKHSFAFILLTSVADCSGTPYSLVGLSCAVSYLAWGVLKLCKFYLAGYSACQDSDVMHRGVTEGVTLLLLALQTGLLDLRGLQRAFLLSILLFIVGTSTLQSMIDITNPIVLGLAISRNRGFWRHFRGVSMCVFLLLCPTVMACKIAHVFHLDSWLLILISSSVLTSLQVLGVLFIYLLFVAELFQDTVVEKMDELIFGVNAVSRVLEFLVALCVVAYGAWESVFGEWSWTGASIIILHCYFNVWLRAQSGWRSFLLCRDAAQKVRLLPSATAEQLEDRDDVCAICF</sequence>
<feature type="transmembrane region" description="Helical" evidence="8">
    <location>
        <begin position="74"/>
        <end position="99"/>
    </location>
</feature>
<reference evidence="11" key="1">
    <citation type="submission" date="2025-08" db="UniProtKB">
        <authorList>
            <consortium name="Ensembl"/>
        </authorList>
    </citation>
    <scope>IDENTIFICATION</scope>
</reference>
<feature type="transmembrane region" description="Helical" evidence="8">
    <location>
        <begin position="317"/>
        <end position="336"/>
    </location>
</feature>